<dbReference type="Gene3D" id="1.10.238.10">
    <property type="entry name" value="EF-hand"/>
    <property type="match status" value="1"/>
</dbReference>
<evidence type="ECO:0000313" key="2">
    <source>
        <dbReference type="EMBL" id="KDN18707.1"/>
    </source>
</evidence>
<dbReference type="SMART" id="SM00054">
    <property type="entry name" value="EFh"/>
    <property type="match status" value="3"/>
</dbReference>
<dbReference type="AlphaFoldDB" id="A0A066TYS0"/>
<gene>
    <name evidence="2" type="ORF">DV20_29385</name>
</gene>
<proteinExistence type="predicted"/>
<dbReference type="eggNOG" id="COG5126">
    <property type="taxonomic scope" value="Bacteria"/>
</dbReference>
<dbReference type="RefSeq" id="WP_043785864.1">
    <property type="nucleotide sequence ID" value="NZ_JMQI01000062.1"/>
</dbReference>
<keyword evidence="2" id="KW-0418">Kinase</keyword>
<dbReference type="GO" id="GO:0005509">
    <property type="term" value="F:calcium ion binding"/>
    <property type="evidence" value="ECO:0007669"/>
    <property type="project" value="InterPro"/>
</dbReference>
<evidence type="ECO:0000259" key="1">
    <source>
        <dbReference type="PROSITE" id="PS50222"/>
    </source>
</evidence>
<name>A0A066TYS0_9PSEU</name>
<dbReference type="Proteomes" id="UP000027345">
    <property type="component" value="Unassembled WGS sequence"/>
</dbReference>
<dbReference type="GO" id="GO:0016301">
    <property type="term" value="F:kinase activity"/>
    <property type="evidence" value="ECO:0007669"/>
    <property type="project" value="UniProtKB-KW"/>
</dbReference>
<evidence type="ECO:0000313" key="3">
    <source>
        <dbReference type="Proteomes" id="UP000027345"/>
    </source>
</evidence>
<dbReference type="InterPro" id="IPR002048">
    <property type="entry name" value="EF_hand_dom"/>
</dbReference>
<protein>
    <submittedName>
        <fullName evidence="2">Histidine kinase</fullName>
    </submittedName>
</protein>
<dbReference type="InterPro" id="IPR018247">
    <property type="entry name" value="EF_Hand_1_Ca_BS"/>
</dbReference>
<dbReference type="CDD" id="cd00051">
    <property type="entry name" value="EFh"/>
    <property type="match status" value="1"/>
</dbReference>
<sequence length="186" mass="19964">MPVNDLLKAKIEHGFSHLDVDGDGLLTEGDHVLMGRRAAEALGHTPGSPQEKTIIDAYLRIWRELHLPHIPGGGDAISREQFTTSTGSLADDPDAAQAGLGALAEAFLAIADTDADGRVTPAEFLIFQRGHFPGLTEAEVTEAFTHLDTDGDGHLTAGEFTRACVEFWSSTDPDAPGNWWMGRSFA</sequence>
<keyword evidence="2" id="KW-0808">Transferase</keyword>
<reference evidence="2 3" key="1">
    <citation type="submission" date="2014-05" db="EMBL/GenBank/DDBJ databases">
        <title>Draft genome sequence of Amycolatopsis rifamycinica DSM 46095.</title>
        <authorList>
            <person name="Lal R."/>
            <person name="Saxena A."/>
            <person name="Kumari R."/>
            <person name="Mukherjee U."/>
            <person name="Singh P."/>
            <person name="Sangwan N."/>
            <person name="Mahato N.K."/>
        </authorList>
    </citation>
    <scope>NUCLEOTIDE SEQUENCE [LARGE SCALE GENOMIC DNA]</scope>
    <source>
        <strain evidence="2 3">DSM 46095</strain>
    </source>
</reference>
<dbReference type="SUPFAM" id="SSF47473">
    <property type="entry name" value="EF-hand"/>
    <property type="match status" value="1"/>
</dbReference>
<comment type="caution">
    <text evidence="2">The sequence shown here is derived from an EMBL/GenBank/DDBJ whole genome shotgun (WGS) entry which is preliminary data.</text>
</comment>
<dbReference type="Pfam" id="PF13833">
    <property type="entry name" value="EF-hand_8"/>
    <property type="match status" value="1"/>
</dbReference>
<keyword evidence="3" id="KW-1185">Reference proteome</keyword>
<dbReference type="EMBL" id="JMQI01000062">
    <property type="protein sequence ID" value="KDN18707.1"/>
    <property type="molecule type" value="Genomic_DNA"/>
</dbReference>
<dbReference type="PROSITE" id="PS50222">
    <property type="entry name" value="EF_HAND_2"/>
    <property type="match status" value="1"/>
</dbReference>
<dbReference type="OrthoDB" id="7356823at2"/>
<organism evidence="2 3">
    <name type="scientific">Amycolatopsis rifamycinica</name>
    <dbReference type="NCBI Taxonomy" id="287986"/>
    <lineage>
        <taxon>Bacteria</taxon>
        <taxon>Bacillati</taxon>
        <taxon>Actinomycetota</taxon>
        <taxon>Actinomycetes</taxon>
        <taxon>Pseudonocardiales</taxon>
        <taxon>Pseudonocardiaceae</taxon>
        <taxon>Amycolatopsis</taxon>
    </lineage>
</organism>
<dbReference type="PROSITE" id="PS00018">
    <property type="entry name" value="EF_HAND_1"/>
    <property type="match status" value="2"/>
</dbReference>
<dbReference type="Pfam" id="PF13202">
    <property type="entry name" value="EF-hand_5"/>
    <property type="match status" value="1"/>
</dbReference>
<dbReference type="InterPro" id="IPR011992">
    <property type="entry name" value="EF-hand-dom_pair"/>
</dbReference>
<dbReference type="STRING" id="287986.DV20_29385"/>
<feature type="domain" description="EF-hand" evidence="1">
    <location>
        <begin position="135"/>
        <end position="170"/>
    </location>
</feature>
<accession>A0A066TYS0</accession>